<evidence type="ECO:0000313" key="2">
    <source>
        <dbReference type="Proteomes" id="UP000178602"/>
    </source>
</evidence>
<sequence>MRLWSIYPKYLDAKGLVALWREALLAQKVLSGKTKGYKHHPQLVRFRCSRHPIKAIGAYLSVILAEGERRGYSFDRSKILAPSGKRLIMTVNSQQIKYEYNHLVKKLKKRLAEDYNTKLKRPRPNPVFKVIPGEVEVWEIRREKT</sequence>
<name>A0A1F4T8A9_UNCSA</name>
<dbReference type="EMBL" id="MEUG01000001">
    <property type="protein sequence ID" value="OGC28945.1"/>
    <property type="molecule type" value="Genomic_DNA"/>
</dbReference>
<dbReference type="AlphaFoldDB" id="A0A1F4T8A9"/>
<dbReference type="Proteomes" id="UP000178602">
    <property type="component" value="Unassembled WGS sequence"/>
</dbReference>
<accession>A0A1F4T8A9</accession>
<dbReference type="InterPro" id="IPR004260">
    <property type="entry name" value="Pyr-dimer_DNA_glycosylase"/>
</dbReference>
<organism evidence="1 2">
    <name type="scientific">candidate division WOR-1 bacterium RIFOXYC12_FULL_54_18</name>
    <dbReference type="NCBI Taxonomy" id="1802584"/>
    <lineage>
        <taxon>Bacteria</taxon>
        <taxon>Bacillati</taxon>
        <taxon>Saganbacteria</taxon>
    </lineage>
</organism>
<reference evidence="1 2" key="1">
    <citation type="journal article" date="2016" name="Nat. Commun.">
        <title>Thousands of microbial genomes shed light on interconnected biogeochemical processes in an aquifer system.</title>
        <authorList>
            <person name="Anantharaman K."/>
            <person name="Brown C.T."/>
            <person name="Hug L.A."/>
            <person name="Sharon I."/>
            <person name="Castelle C.J."/>
            <person name="Probst A.J."/>
            <person name="Thomas B.C."/>
            <person name="Singh A."/>
            <person name="Wilkins M.J."/>
            <person name="Karaoz U."/>
            <person name="Brodie E.L."/>
            <person name="Williams K.H."/>
            <person name="Hubbard S.S."/>
            <person name="Banfield J.F."/>
        </authorList>
    </citation>
    <scope>NUCLEOTIDE SEQUENCE [LARGE SCALE GENOMIC DNA]</scope>
</reference>
<dbReference type="Pfam" id="PF03013">
    <property type="entry name" value="Pyr_excise"/>
    <property type="match status" value="1"/>
</dbReference>
<comment type="caution">
    <text evidence="1">The sequence shown here is derived from an EMBL/GenBank/DDBJ whole genome shotgun (WGS) entry which is preliminary data.</text>
</comment>
<protein>
    <submittedName>
        <fullName evidence="1">DNA lyase</fullName>
    </submittedName>
</protein>
<gene>
    <name evidence="1" type="ORF">A3K49_07060</name>
</gene>
<keyword evidence="1" id="KW-0456">Lyase</keyword>
<proteinExistence type="predicted"/>
<dbReference type="GO" id="GO:0016829">
    <property type="term" value="F:lyase activity"/>
    <property type="evidence" value="ECO:0007669"/>
    <property type="project" value="UniProtKB-KW"/>
</dbReference>
<evidence type="ECO:0000313" key="1">
    <source>
        <dbReference type="EMBL" id="OGC28945.1"/>
    </source>
</evidence>